<evidence type="ECO:0000313" key="4">
    <source>
        <dbReference type="EMBL" id="KAF9814838.1"/>
    </source>
</evidence>
<dbReference type="PANTHER" id="PTHR14097">
    <property type="entry name" value="OXIDOREDUCTASE HTATIP2"/>
    <property type="match status" value="1"/>
</dbReference>
<organism evidence="4 5">
    <name type="scientific">Rhodonia placenta</name>
    <dbReference type="NCBI Taxonomy" id="104341"/>
    <lineage>
        <taxon>Eukaryota</taxon>
        <taxon>Fungi</taxon>
        <taxon>Dikarya</taxon>
        <taxon>Basidiomycota</taxon>
        <taxon>Agaricomycotina</taxon>
        <taxon>Agaricomycetes</taxon>
        <taxon>Polyporales</taxon>
        <taxon>Adustoporiaceae</taxon>
        <taxon>Rhodonia</taxon>
    </lineage>
</organism>
<comment type="caution">
    <text evidence="4">The sequence shown here is derived from an EMBL/GenBank/DDBJ whole genome shotgun (WGS) entry which is preliminary data.</text>
</comment>
<feature type="domain" description="NAD(P)-binding" evidence="3">
    <location>
        <begin position="11"/>
        <end position="162"/>
    </location>
</feature>
<gene>
    <name evidence="4" type="ORF">IEO21_04890</name>
</gene>
<evidence type="ECO:0000313" key="5">
    <source>
        <dbReference type="Proteomes" id="UP000639403"/>
    </source>
</evidence>
<dbReference type="GO" id="GO:0005741">
    <property type="term" value="C:mitochondrial outer membrane"/>
    <property type="evidence" value="ECO:0007669"/>
    <property type="project" value="UniProtKB-SubCell"/>
</dbReference>
<comment type="similarity">
    <text evidence="2">Belongs to the FMP52 family.</text>
</comment>
<dbReference type="Pfam" id="PF13460">
    <property type="entry name" value="NAD_binding_10"/>
    <property type="match status" value="1"/>
</dbReference>
<proteinExistence type="inferred from homology"/>
<dbReference type="SUPFAM" id="SSF51735">
    <property type="entry name" value="NAD(P)-binding Rossmann-fold domains"/>
    <property type="match status" value="1"/>
</dbReference>
<evidence type="ECO:0000256" key="1">
    <source>
        <dbReference type="ARBA" id="ARBA00004450"/>
    </source>
</evidence>
<dbReference type="Gene3D" id="3.40.50.720">
    <property type="entry name" value="NAD(P)-binding Rossmann-like Domain"/>
    <property type="match status" value="1"/>
</dbReference>
<accession>A0A8H7P2X5</accession>
<dbReference type="Proteomes" id="UP000639403">
    <property type="component" value="Unassembled WGS sequence"/>
</dbReference>
<dbReference type="PANTHER" id="PTHR14097:SF7">
    <property type="entry name" value="OXIDOREDUCTASE HTATIP2"/>
    <property type="match status" value="1"/>
</dbReference>
<evidence type="ECO:0000259" key="3">
    <source>
        <dbReference type="Pfam" id="PF13460"/>
    </source>
</evidence>
<dbReference type="InterPro" id="IPR036291">
    <property type="entry name" value="NAD(P)-bd_dom_sf"/>
</dbReference>
<name>A0A8H7P2X5_9APHY</name>
<comment type="subcellular location">
    <subcellularLocation>
        <location evidence="1">Mitochondrion outer membrane</location>
        <topology evidence="1">Peripheral membrane protein</topology>
    </subcellularLocation>
</comment>
<dbReference type="GO" id="GO:0051170">
    <property type="term" value="P:import into nucleus"/>
    <property type="evidence" value="ECO:0007669"/>
    <property type="project" value="TreeGrafter"/>
</dbReference>
<dbReference type="EMBL" id="JADOXO010000079">
    <property type="protein sequence ID" value="KAF9814838.1"/>
    <property type="molecule type" value="Genomic_DNA"/>
</dbReference>
<reference evidence="4" key="1">
    <citation type="submission" date="2020-11" db="EMBL/GenBank/DDBJ databases">
        <authorList>
            <person name="Koelle M."/>
            <person name="Horta M.A.C."/>
            <person name="Nowrousian M."/>
            <person name="Ohm R.A."/>
            <person name="Benz P."/>
            <person name="Pilgard A."/>
        </authorList>
    </citation>
    <scope>NUCLEOTIDE SEQUENCE</scope>
    <source>
        <strain evidence="4">FPRL280</strain>
    </source>
</reference>
<dbReference type="InterPro" id="IPR016040">
    <property type="entry name" value="NAD(P)-bd_dom"/>
</dbReference>
<reference evidence="4" key="2">
    <citation type="journal article" name="Front. Microbiol.">
        <title>Degradative Capacity of Two Strains of Rhodonia placenta: From Phenotype to Genotype.</title>
        <authorList>
            <person name="Kolle M."/>
            <person name="Horta M.A.C."/>
            <person name="Nowrousian M."/>
            <person name="Ohm R.A."/>
            <person name="Benz J.P."/>
            <person name="Pilgard A."/>
        </authorList>
    </citation>
    <scope>NUCLEOTIDE SEQUENCE</scope>
    <source>
        <strain evidence="4">FPRL280</strain>
    </source>
</reference>
<sequence>MSAGKSALIVGATGATGRHILRALLASTVFTRVGEFGRKVTPEDQIAEHKASGKLVQKVIDFERVAEEGLGEGKWDVVFITLGTTRKAAGSAEIYVVNAARAAKTQDPAHKQRVVYLSSAGADASSHFLYTRSKGLTEQGLASIGFDDVIIFRPSFLAEANREQPKPGEAFVGRAVGLLSVVAPNVQIPVRTLAQSMYKAGEVGSAALPTGIKTEQVRFKDVFGKELSYTVIDTAAAVKLAGHA</sequence>
<evidence type="ECO:0000256" key="2">
    <source>
        <dbReference type="ARBA" id="ARBA00006617"/>
    </source>
</evidence>
<dbReference type="AlphaFoldDB" id="A0A8H7P2X5"/>
<protein>
    <recommendedName>
        <fullName evidence="3">NAD(P)-binding domain-containing protein</fullName>
    </recommendedName>
</protein>